<dbReference type="InterPro" id="IPR003439">
    <property type="entry name" value="ABC_transporter-like_ATP-bd"/>
</dbReference>
<evidence type="ECO:0000256" key="1">
    <source>
        <dbReference type="ARBA" id="ARBA00005417"/>
    </source>
</evidence>
<evidence type="ECO:0000259" key="6">
    <source>
        <dbReference type="PROSITE" id="PS50893"/>
    </source>
</evidence>
<keyword evidence="3" id="KW-0547">Nucleotide-binding</keyword>
<sequence>MTMLKVDNLSVHYGVIQAVKEVSFEVNEGEVVSLIGANGAGKTSILRTISGLVRPSSGTIQFLGKDIHKAPARKIVASGLSQVPEGRHVFPGLTVLENLEMGAFLRNNREENQQNLKKVFSRFPRLEERKNQDAATLSGGEQQMLAMGRALMSQPQLLLLDEPSMGLAPIFIQEIFDIIEDIKKQGTTVLLIEQNANKALSIADRGYVLETGKLVLSGTGQELLASDEVRKAYLGG</sequence>
<evidence type="ECO:0000256" key="3">
    <source>
        <dbReference type="ARBA" id="ARBA00022741"/>
    </source>
</evidence>
<dbReference type="SUPFAM" id="SSF52540">
    <property type="entry name" value="P-loop containing nucleoside triphosphate hydrolases"/>
    <property type="match status" value="1"/>
</dbReference>
<dbReference type="PIRSF" id="PIRSF039137">
    <property type="entry name" value="ABC_branched_ATPase"/>
    <property type="match status" value="1"/>
</dbReference>
<evidence type="ECO:0000256" key="2">
    <source>
        <dbReference type="ARBA" id="ARBA00022448"/>
    </source>
</evidence>
<dbReference type="InterPro" id="IPR030660">
    <property type="entry name" value="ABC_branched_ATPase_LivF/BraG"/>
</dbReference>
<dbReference type="RefSeq" id="WP_018030314.1">
    <property type="nucleotide sequence ID" value="NZ_CAMCCF010000005.1"/>
</dbReference>
<dbReference type="STRING" id="1123303.GCA_000372425_00986"/>
<feature type="domain" description="ABC transporter" evidence="6">
    <location>
        <begin position="4"/>
        <end position="236"/>
    </location>
</feature>
<proteinExistence type="inferred from homology"/>
<dbReference type="GO" id="GO:0015658">
    <property type="term" value="F:branched-chain amino acid transmembrane transporter activity"/>
    <property type="evidence" value="ECO:0007669"/>
    <property type="project" value="InterPro"/>
</dbReference>
<evidence type="ECO:0000256" key="4">
    <source>
        <dbReference type="ARBA" id="ARBA00022840"/>
    </source>
</evidence>
<gene>
    <name evidence="7" type="primary">livF</name>
    <name evidence="7" type="ORF">NCTC12278_01469</name>
</gene>
<evidence type="ECO:0000313" key="8">
    <source>
        <dbReference type="Proteomes" id="UP000249495"/>
    </source>
</evidence>
<dbReference type="CDD" id="cd03224">
    <property type="entry name" value="ABC_TM1139_LivF_branched"/>
    <property type="match status" value="1"/>
</dbReference>
<dbReference type="GO" id="GO:0015807">
    <property type="term" value="P:L-amino acid transport"/>
    <property type="evidence" value="ECO:0007669"/>
    <property type="project" value="TreeGrafter"/>
</dbReference>
<dbReference type="InterPro" id="IPR027417">
    <property type="entry name" value="P-loop_NTPase"/>
</dbReference>
<accession>A0A2X3VHP4</accession>
<dbReference type="AlphaFoldDB" id="A0A2X3VHP4"/>
<dbReference type="GO" id="GO:0005524">
    <property type="term" value="F:ATP binding"/>
    <property type="evidence" value="ECO:0007669"/>
    <property type="project" value="UniProtKB-KW"/>
</dbReference>
<organism evidence="7 8">
    <name type="scientific">Streptococcus ferus</name>
    <dbReference type="NCBI Taxonomy" id="1345"/>
    <lineage>
        <taxon>Bacteria</taxon>
        <taxon>Bacillati</taxon>
        <taxon>Bacillota</taxon>
        <taxon>Bacilli</taxon>
        <taxon>Lactobacillales</taxon>
        <taxon>Streptococcaceae</taxon>
        <taxon>Streptococcus</taxon>
    </lineage>
</organism>
<dbReference type="PANTHER" id="PTHR43820">
    <property type="entry name" value="HIGH-AFFINITY BRANCHED-CHAIN AMINO ACID TRANSPORT ATP-BINDING PROTEIN LIVF"/>
    <property type="match status" value="1"/>
</dbReference>
<dbReference type="OrthoDB" id="9805514at2"/>
<dbReference type="GO" id="GO:0016887">
    <property type="term" value="F:ATP hydrolysis activity"/>
    <property type="evidence" value="ECO:0007669"/>
    <property type="project" value="InterPro"/>
</dbReference>
<dbReference type="InterPro" id="IPR017871">
    <property type="entry name" value="ABC_transporter-like_CS"/>
</dbReference>
<dbReference type="EMBL" id="LS483343">
    <property type="protein sequence ID" value="SQF40890.1"/>
    <property type="molecule type" value="Genomic_DNA"/>
</dbReference>
<keyword evidence="5" id="KW-0029">Amino-acid transport</keyword>
<keyword evidence="2" id="KW-0813">Transport</keyword>
<dbReference type="InterPro" id="IPR003593">
    <property type="entry name" value="AAA+_ATPase"/>
</dbReference>
<evidence type="ECO:0000313" key="7">
    <source>
        <dbReference type="EMBL" id="SQF40890.1"/>
    </source>
</evidence>
<dbReference type="PROSITE" id="PS50893">
    <property type="entry name" value="ABC_TRANSPORTER_2"/>
    <property type="match status" value="1"/>
</dbReference>
<dbReference type="Pfam" id="PF00005">
    <property type="entry name" value="ABC_tran"/>
    <property type="match status" value="1"/>
</dbReference>
<keyword evidence="4 7" id="KW-0067">ATP-binding</keyword>
<dbReference type="PROSITE" id="PS00211">
    <property type="entry name" value="ABC_TRANSPORTER_1"/>
    <property type="match status" value="1"/>
</dbReference>
<dbReference type="Proteomes" id="UP000249495">
    <property type="component" value="Chromosome 1"/>
</dbReference>
<evidence type="ECO:0000256" key="5">
    <source>
        <dbReference type="ARBA" id="ARBA00022970"/>
    </source>
</evidence>
<protein>
    <submittedName>
        <fullName evidence="7">Branched-chain amino acid transport system ATP-binding protein</fullName>
    </submittedName>
</protein>
<dbReference type="PANTHER" id="PTHR43820:SF4">
    <property type="entry name" value="HIGH-AFFINITY BRANCHED-CHAIN AMINO ACID TRANSPORT ATP-BINDING PROTEIN LIVF"/>
    <property type="match status" value="1"/>
</dbReference>
<dbReference type="SMART" id="SM00382">
    <property type="entry name" value="AAA"/>
    <property type="match status" value="1"/>
</dbReference>
<reference evidence="7 8" key="1">
    <citation type="submission" date="2018-06" db="EMBL/GenBank/DDBJ databases">
        <authorList>
            <consortium name="Pathogen Informatics"/>
            <person name="Doyle S."/>
        </authorList>
    </citation>
    <scope>NUCLEOTIDE SEQUENCE [LARGE SCALE GENOMIC DNA]</scope>
    <source>
        <strain evidence="7 8">NCTC12278</strain>
    </source>
</reference>
<dbReference type="InterPro" id="IPR052156">
    <property type="entry name" value="BCAA_Transport_ATP-bd_LivF"/>
</dbReference>
<dbReference type="Gene3D" id="3.40.50.300">
    <property type="entry name" value="P-loop containing nucleotide triphosphate hydrolases"/>
    <property type="match status" value="1"/>
</dbReference>
<name>A0A2X3VHP4_9STRE</name>
<dbReference type="KEGG" id="sfer:NCTC12278_01469"/>
<keyword evidence="8" id="KW-1185">Reference proteome</keyword>
<comment type="similarity">
    <text evidence="1">Belongs to the ABC transporter superfamily.</text>
</comment>